<dbReference type="InterPro" id="IPR036875">
    <property type="entry name" value="Znf_CCHC_sf"/>
</dbReference>
<proteinExistence type="predicted"/>
<protein>
    <submittedName>
        <fullName evidence="3">Zinc knuckle</fullName>
    </submittedName>
</protein>
<keyword evidence="1" id="KW-0862">Zinc</keyword>
<dbReference type="GO" id="GO:0008270">
    <property type="term" value="F:zinc ion binding"/>
    <property type="evidence" value="ECO:0007669"/>
    <property type="project" value="UniProtKB-KW"/>
</dbReference>
<keyword evidence="1" id="KW-0863">Zinc-finger</keyword>
<evidence type="ECO:0000313" key="4">
    <source>
        <dbReference type="Proteomes" id="UP001458880"/>
    </source>
</evidence>
<dbReference type="SMART" id="SM00343">
    <property type="entry name" value="ZnF_C2HC"/>
    <property type="match status" value="1"/>
</dbReference>
<dbReference type="EMBL" id="JASPKY010000278">
    <property type="protein sequence ID" value="KAK9711549.1"/>
    <property type="molecule type" value="Genomic_DNA"/>
</dbReference>
<evidence type="ECO:0000313" key="3">
    <source>
        <dbReference type="EMBL" id="KAK9711549.1"/>
    </source>
</evidence>
<dbReference type="Pfam" id="PF14223">
    <property type="entry name" value="Retrotran_gag_2"/>
    <property type="match status" value="1"/>
</dbReference>
<sequence length="278" mass="30778">MENVLDFCGLDKCIDNPCTEIVDSKLRKAKAHIVLSIDESLYAHIQSIGTASEIWNALKELYDNRGLTRQIGLLRKLITIRKSKYKKANFPQKKQITCYSCKQKGHIASKCPEKGNVNASKKPDKSDKCESRVAFNATYFSHENNLNSSDWYIDNGATHDVKCKVDVTVKVTGVGSTTLPLNGTEVEGVVVKKGVVGTRIISKFIIGGSDDKQCELSSGVYKIKSENASCMVANGPSLDLMTWHRPLGHINFADLRKMKNGIVNGMNLNHLNPIQFDS</sequence>
<reference evidence="3 4" key="1">
    <citation type="journal article" date="2024" name="BMC Genomics">
        <title>De novo assembly and annotation of Popillia japonica's genome with initial clues to its potential as an invasive pest.</title>
        <authorList>
            <person name="Cucini C."/>
            <person name="Boschi S."/>
            <person name="Funari R."/>
            <person name="Cardaioli E."/>
            <person name="Iannotti N."/>
            <person name="Marturano G."/>
            <person name="Paoli F."/>
            <person name="Bruttini M."/>
            <person name="Carapelli A."/>
            <person name="Frati F."/>
            <person name="Nardi F."/>
        </authorList>
    </citation>
    <scope>NUCLEOTIDE SEQUENCE [LARGE SCALE GENOMIC DNA]</scope>
    <source>
        <strain evidence="3">DMR45628</strain>
    </source>
</reference>
<dbReference type="Gene3D" id="4.10.60.10">
    <property type="entry name" value="Zinc finger, CCHC-type"/>
    <property type="match status" value="1"/>
</dbReference>
<evidence type="ECO:0000256" key="1">
    <source>
        <dbReference type="PROSITE-ProRule" id="PRU00047"/>
    </source>
</evidence>
<keyword evidence="4" id="KW-1185">Reference proteome</keyword>
<keyword evidence="1" id="KW-0479">Metal-binding</keyword>
<dbReference type="InterPro" id="IPR001878">
    <property type="entry name" value="Znf_CCHC"/>
</dbReference>
<dbReference type="SUPFAM" id="SSF57756">
    <property type="entry name" value="Retrovirus zinc finger-like domains"/>
    <property type="match status" value="1"/>
</dbReference>
<accession>A0AAW1K2W9</accession>
<name>A0AAW1K2W9_POPJA</name>
<comment type="caution">
    <text evidence="3">The sequence shown here is derived from an EMBL/GenBank/DDBJ whole genome shotgun (WGS) entry which is preliminary data.</text>
</comment>
<dbReference type="AlphaFoldDB" id="A0AAW1K2W9"/>
<dbReference type="Proteomes" id="UP001458880">
    <property type="component" value="Unassembled WGS sequence"/>
</dbReference>
<dbReference type="Pfam" id="PF00098">
    <property type="entry name" value="zf-CCHC"/>
    <property type="match status" value="1"/>
</dbReference>
<dbReference type="GO" id="GO:0003676">
    <property type="term" value="F:nucleic acid binding"/>
    <property type="evidence" value="ECO:0007669"/>
    <property type="project" value="InterPro"/>
</dbReference>
<organism evidence="3 4">
    <name type="scientific">Popillia japonica</name>
    <name type="common">Japanese beetle</name>
    <dbReference type="NCBI Taxonomy" id="7064"/>
    <lineage>
        <taxon>Eukaryota</taxon>
        <taxon>Metazoa</taxon>
        <taxon>Ecdysozoa</taxon>
        <taxon>Arthropoda</taxon>
        <taxon>Hexapoda</taxon>
        <taxon>Insecta</taxon>
        <taxon>Pterygota</taxon>
        <taxon>Neoptera</taxon>
        <taxon>Endopterygota</taxon>
        <taxon>Coleoptera</taxon>
        <taxon>Polyphaga</taxon>
        <taxon>Scarabaeiformia</taxon>
        <taxon>Scarabaeidae</taxon>
        <taxon>Rutelinae</taxon>
        <taxon>Popillia</taxon>
    </lineage>
</organism>
<gene>
    <name evidence="3" type="ORF">QE152_g25375</name>
</gene>
<feature type="domain" description="CCHC-type" evidence="2">
    <location>
        <begin position="98"/>
        <end position="113"/>
    </location>
</feature>
<evidence type="ECO:0000259" key="2">
    <source>
        <dbReference type="PROSITE" id="PS50158"/>
    </source>
</evidence>
<dbReference type="PROSITE" id="PS50158">
    <property type="entry name" value="ZF_CCHC"/>
    <property type="match status" value="1"/>
</dbReference>